<proteinExistence type="predicted"/>
<protein>
    <recommendedName>
        <fullName evidence="3">XRE family transcriptional regulator</fullName>
    </recommendedName>
</protein>
<dbReference type="Proteomes" id="UP001597251">
    <property type="component" value="Unassembled WGS sequence"/>
</dbReference>
<dbReference type="RefSeq" id="WP_125677394.1">
    <property type="nucleotide sequence ID" value="NZ_JBHTOI010000039.1"/>
</dbReference>
<gene>
    <name evidence="1" type="ORF">ACFQ42_06265</name>
</gene>
<sequence>MIDEYLISMVKSPQYEMAGKIMGLSVKLGMDQRETADCLDMNYEHLLDIESSDLNIDIEGYNEVYSKLLEIGRTTFMDKNSL</sequence>
<accession>A0ABW4BUX4</accession>
<name>A0ABW4BUX4_9LACO</name>
<dbReference type="EMBL" id="JBHTOI010000039">
    <property type="protein sequence ID" value="MFD1418337.1"/>
    <property type="molecule type" value="Genomic_DNA"/>
</dbReference>
<keyword evidence="2" id="KW-1185">Reference proteome</keyword>
<evidence type="ECO:0000313" key="1">
    <source>
        <dbReference type="EMBL" id="MFD1418337.1"/>
    </source>
</evidence>
<comment type="caution">
    <text evidence="1">The sequence shown here is derived from an EMBL/GenBank/DDBJ whole genome shotgun (WGS) entry which is preliminary data.</text>
</comment>
<evidence type="ECO:0008006" key="3">
    <source>
        <dbReference type="Google" id="ProtNLM"/>
    </source>
</evidence>
<evidence type="ECO:0000313" key="2">
    <source>
        <dbReference type="Proteomes" id="UP001597251"/>
    </source>
</evidence>
<organism evidence="1 2">
    <name type="scientific">Companilactobacillus keshanensis</name>
    <dbReference type="NCBI Taxonomy" id="2486003"/>
    <lineage>
        <taxon>Bacteria</taxon>
        <taxon>Bacillati</taxon>
        <taxon>Bacillota</taxon>
        <taxon>Bacilli</taxon>
        <taxon>Lactobacillales</taxon>
        <taxon>Lactobacillaceae</taxon>
        <taxon>Companilactobacillus</taxon>
    </lineage>
</organism>
<reference evidence="2" key="1">
    <citation type="journal article" date="2019" name="Int. J. Syst. Evol. Microbiol.">
        <title>The Global Catalogue of Microorganisms (GCM) 10K type strain sequencing project: providing services to taxonomists for standard genome sequencing and annotation.</title>
        <authorList>
            <consortium name="The Broad Institute Genomics Platform"/>
            <consortium name="The Broad Institute Genome Sequencing Center for Infectious Disease"/>
            <person name="Wu L."/>
            <person name="Ma J."/>
        </authorList>
    </citation>
    <scope>NUCLEOTIDE SEQUENCE [LARGE SCALE GENOMIC DNA]</scope>
    <source>
        <strain evidence="2">CCM 8936</strain>
    </source>
</reference>